<dbReference type="Proteomes" id="UP001287356">
    <property type="component" value="Unassembled WGS sequence"/>
</dbReference>
<reference evidence="2" key="1">
    <citation type="journal article" date="2023" name="Mol. Phylogenet. Evol.">
        <title>Genome-scale phylogeny and comparative genomics of the fungal order Sordariales.</title>
        <authorList>
            <person name="Hensen N."/>
            <person name="Bonometti L."/>
            <person name="Westerberg I."/>
            <person name="Brannstrom I.O."/>
            <person name="Guillou S."/>
            <person name="Cros-Aarteil S."/>
            <person name="Calhoun S."/>
            <person name="Haridas S."/>
            <person name="Kuo A."/>
            <person name="Mondo S."/>
            <person name="Pangilinan J."/>
            <person name="Riley R."/>
            <person name="LaButti K."/>
            <person name="Andreopoulos B."/>
            <person name="Lipzen A."/>
            <person name="Chen C."/>
            <person name="Yan M."/>
            <person name="Daum C."/>
            <person name="Ng V."/>
            <person name="Clum A."/>
            <person name="Steindorff A."/>
            <person name="Ohm R.A."/>
            <person name="Martin F."/>
            <person name="Silar P."/>
            <person name="Natvig D.O."/>
            <person name="Lalanne C."/>
            <person name="Gautier V."/>
            <person name="Ament-Velasquez S.L."/>
            <person name="Kruys A."/>
            <person name="Hutchinson M.I."/>
            <person name="Powell A.J."/>
            <person name="Barry K."/>
            <person name="Miller A.N."/>
            <person name="Grigoriev I.V."/>
            <person name="Debuchy R."/>
            <person name="Gladieux P."/>
            <person name="Hiltunen Thoren M."/>
            <person name="Johannesson H."/>
        </authorList>
    </citation>
    <scope>NUCLEOTIDE SEQUENCE</scope>
    <source>
        <strain evidence="2">CBS 958.72</strain>
    </source>
</reference>
<accession>A0AAE0JST6</accession>
<dbReference type="EMBL" id="JAULSN010000012">
    <property type="protein sequence ID" value="KAK3361219.1"/>
    <property type="molecule type" value="Genomic_DNA"/>
</dbReference>
<evidence type="ECO:0000313" key="3">
    <source>
        <dbReference type="Proteomes" id="UP001287356"/>
    </source>
</evidence>
<comment type="caution">
    <text evidence="2">The sequence shown here is derived from an EMBL/GenBank/DDBJ whole genome shotgun (WGS) entry which is preliminary data.</text>
</comment>
<keyword evidence="1" id="KW-1133">Transmembrane helix</keyword>
<keyword evidence="1" id="KW-0472">Membrane</keyword>
<gene>
    <name evidence="2" type="ORF">B0T24DRAFT_118115</name>
</gene>
<name>A0AAE0JST6_9PEZI</name>
<feature type="transmembrane region" description="Helical" evidence="1">
    <location>
        <begin position="40"/>
        <end position="63"/>
    </location>
</feature>
<reference evidence="2" key="2">
    <citation type="submission" date="2023-06" db="EMBL/GenBank/DDBJ databases">
        <authorList>
            <consortium name="Lawrence Berkeley National Laboratory"/>
            <person name="Haridas S."/>
            <person name="Hensen N."/>
            <person name="Bonometti L."/>
            <person name="Westerberg I."/>
            <person name="Brannstrom I.O."/>
            <person name="Guillou S."/>
            <person name="Cros-Aarteil S."/>
            <person name="Calhoun S."/>
            <person name="Kuo A."/>
            <person name="Mondo S."/>
            <person name="Pangilinan J."/>
            <person name="Riley R."/>
            <person name="Labutti K."/>
            <person name="Andreopoulos B."/>
            <person name="Lipzen A."/>
            <person name="Chen C."/>
            <person name="Yanf M."/>
            <person name="Daum C."/>
            <person name="Ng V."/>
            <person name="Clum A."/>
            <person name="Steindorff A."/>
            <person name="Ohm R."/>
            <person name="Martin F."/>
            <person name="Silar P."/>
            <person name="Natvig D."/>
            <person name="Lalanne C."/>
            <person name="Gautier V."/>
            <person name="Ament-Velasquez S.L."/>
            <person name="Kruys A."/>
            <person name="Hutchinson M.I."/>
            <person name="Powell A.J."/>
            <person name="Barry K."/>
            <person name="Miller A.N."/>
            <person name="Grigoriev I.V."/>
            <person name="Debuchy R."/>
            <person name="Gladieux P."/>
            <person name="Thoren M.H."/>
            <person name="Johannesson H."/>
        </authorList>
    </citation>
    <scope>NUCLEOTIDE SEQUENCE</scope>
    <source>
        <strain evidence="2">CBS 958.72</strain>
    </source>
</reference>
<evidence type="ECO:0000256" key="1">
    <source>
        <dbReference type="SAM" id="Phobius"/>
    </source>
</evidence>
<keyword evidence="1" id="KW-0812">Transmembrane</keyword>
<organism evidence="2 3">
    <name type="scientific">Lasiosphaeria ovina</name>
    <dbReference type="NCBI Taxonomy" id="92902"/>
    <lineage>
        <taxon>Eukaryota</taxon>
        <taxon>Fungi</taxon>
        <taxon>Dikarya</taxon>
        <taxon>Ascomycota</taxon>
        <taxon>Pezizomycotina</taxon>
        <taxon>Sordariomycetes</taxon>
        <taxon>Sordariomycetidae</taxon>
        <taxon>Sordariales</taxon>
        <taxon>Lasiosphaeriaceae</taxon>
        <taxon>Lasiosphaeria</taxon>
    </lineage>
</organism>
<keyword evidence="3" id="KW-1185">Reference proteome</keyword>
<sequence>MAILNAPTTTPSVSLSMRSDVRCTTSNRHHPSLPLHFRRLLGLAFLLLSNICLAAGVVGHALWVGVLKFLLASKTFAMASYGLTKQLCWTMWDSTRSRRVRKRIEFEFFALVLGPSGNILLQLLFWPGWLAPALVFGWLWVQSR</sequence>
<dbReference type="AlphaFoldDB" id="A0AAE0JST6"/>
<feature type="transmembrane region" description="Helical" evidence="1">
    <location>
        <begin position="119"/>
        <end position="141"/>
    </location>
</feature>
<evidence type="ECO:0000313" key="2">
    <source>
        <dbReference type="EMBL" id="KAK3361219.1"/>
    </source>
</evidence>
<protein>
    <submittedName>
        <fullName evidence="2">Uncharacterized protein</fullName>
    </submittedName>
</protein>
<proteinExistence type="predicted"/>